<dbReference type="PANTHER" id="PTHR20914">
    <property type="entry name" value="LY6/PLAUR DOMAIN-CONTAINING PROTEIN 8"/>
    <property type="match status" value="1"/>
</dbReference>
<proteinExistence type="predicted"/>
<dbReference type="GeneID" id="115458797"/>
<evidence type="ECO:0000256" key="3">
    <source>
        <dbReference type="SAM" id="SignalP"/>
    </source>
</evidence>
<dbReference type="Pfam" id="PF00021">
    <property type="entry name" value="UPAR_LY6"/>
    <property type="match status" value="1"/>
</dbReference>
<comment type="subcellular location">
    <subcellularLocation>
        <location evidence="1">Secreted</location>
    </subcellularLocation>
</comment>
<organism evidence="5 6">
    <name type="scientific">Microcaecilia unicolor</name>
    <dbReference type="NCBI Taxonomy" id="1415580"/>
    <lineage>
        <taxon>Eukaryota</taxon>
        <taxon>Metazoa</taxon>
        <taxon>Chordata</taxon>
        <taxon>Craniata</taxon>
        <taxon>Vertebrata</taxon>
        <taxon>Euteleostomi</taxon>
        <taxon>Amphibia</taxon>
        <taxon>Gymnophiona</taxon>
        <taxon>Siphonopidae</taxon>
        <taxon>Microcaecilia</taxon>
    </lineage>
</organism>
<keyword evidence="6" id="KW-0593">Phospholipase A2 inhibitor</keyword>
<keyword evidence="2" id="KW-0964">Secreted</keyword>
<keyword evidence="3" id="KW-0732">Signal</keyword>
<feature type="chain" id="PRO_5027550625" evidence="3">
    <location>
        <begin position="23"/>
        <end position="156"/>
    </location>
</feature>
<dbReference type="RefSeq" id="XP_030044469.1">
    <property type="nucleotide sequence ID" value="XM_030188609.1"/>
</dbReference>
<dbReference type="InParanoid" id="A0A6P7X2V6"/>
<evidence type="ECO:0000313" key="5">
    <source>
        <dbReference type="Proteomes" id="UP000515156"/>
    </source>
</evidence>
<dbReference type="InterPro" id="IPR016054">
    <property type="entry name" value="LY6_UPA_recep-like"/>
</dbReference>
<protein>
    <submittedName>
        <fullName evidence="6">Phospholipase A2 inhibitor 1-like</fullName>
    </submittedName>
</protein>
<keyword evidence="5" id="KW-1185">Reference proteome</keyword>
<gene>
    <name evidence="6" type="primary">LOC115458797</name>
</gene>
<evidence type="ECO:0000256" key="2">
    <source>
        <dbReference type="ARBA" id="ARBA00022525"/>
    </source>
</evidence>
<evidence type="ECO:0000313" key="6">
    <source>
        <dbReference type="RefSeq" id="XP_030044469.1"/>
    </source>
</evidence>
<sequence length="156" mass="17063">MRTFVTSGVCCILSVLIVTVNSLKCQKCNSITENNCQGTEITCDASRNNCGSMYLKTSTGGVEMNVFIKECIGSSDCDETFFLSAENYNIKGISKCCQSDNCDNGIISRMYPYYIHLDSLVLIPVAQKLCGKATCSAIGQIQDTFRVGALALDFRR</sequence>
<dbReference type="InterPro" id="IPR045860">
    <property type="entry name" value="Snake_toxin-like_sf"/>
</dbReference>
<dbReference type="KEGG" id="muo:115458797"/>
<dbReference type="GO" id="GO:0005576">
    <property type="term" value="C:extracellular region"/>
    <property type="evidence" value="ECO:0007669"/>
    <property type="project" value="UniProtKB-SubCell"/>
</dbReference>
<evidence type="ECO:0000256" key="1">
    <source>
        <dbReference type="ARBA" id="ARBA00004613"/>
    </source>
</evidence>
<feature type="signal peptide" evidence="3">
    <location>
        <begin position="1"/>
        <end position="22"/>
    </location>
</feature>
<dbReference type="GO" id="GO:0019834">
    <property type="term" value="F:phospholipase A2 inhibitor activity"/>
    <property type="evidence" value="ECO:0007669"/>
    <property type="project" value="UniProtKB-KW"/>
</dbReference>
<dbReference type="OrthoDB" id="9907178at2759"/>
<dbReference type="Proteomes" id="UP000515156">
    <property type="component" value="Unplaced"/>
</dbReference>
<dbReference type="SUPFAM" id="SSF57302">
    <property type="entry name" value="Snake toxin-like"/>
    <property type="match status" value="1"/>
</dbReference>
<name>A0A6P7X2V6_9AMPH</name>
<reference evidence="6" key="1">
    <citation type="submission" date="2025-08" db="UniProtKB">
        <authorList>
            <consortium name="RefSeq"/>
        </authorList>
    </citation>
    <scope>IDENTIFICATION</scope>
</reference>
<dbReference type="Gene3D" id="2.10.60.10">
    <property type="entry name" value="CD59"/>
    <property type="match status" value="1"/>
</dbReference>
<dbReference type="AlphaFoldDB" id="A0A6P7X2V6"/>
<feature type="domain" description="UPAR/Ly6" evidence="4">
    <location>
        <begin position="21"/>
        <end position="103"/>
    </location>
</feature>
<evidence type="ECO:0000259" key="4">
    <source>
        <dbReference type="Pfam" id="PF00021"/>
    </source>
</evidence>
<dbReference type="InterPro" id="IPR050918">
    <property type="entry name" value="CNF-like_PLA2_Inhibitor"/>
</dbReference>
<dbReference type="PANTHER" id="PTHR20914:SF41">
    <property type="entry name" value="UROKINASE PLASMINOGEN ACTIVATOR SURFACE RECEPTOR-LIKE"/>
    <property type="match status" value="1"/>
</dbReference>
<accession>A0A6P7X2V6</accession>
<dbReference type="CDD" id="cd23588">
    <property type="entry name" value="TFP_LU_ECD_PLIG"/>
    <property type="match status" value="1"/>
</dbReference>